<feature type="transmembrane region" description="Helical" evidence="1">
    <location>
        <begin position="21"/>
        <end position="41"/>
    </location>
</feature>
<reference evidence="9 19" key="6">
    <citation type="submission" date="2020-01" db="EMBL/GenBank/DDBJ databases">
        <title>Vaginal microbiome of pregnant Indian women: Insights into the genome of dominants Lactobacillus species.</title>
        <authorList>
            <person name="Das B."/>
            <person name="Mehta O."/>
            <person name="Ghosh T.S."/>
            <person name="Kothidar A."/>
            <person name="Gowtham M.R."/>
            <person name="Mitra R."/>
            <person name="Kshetrapal P."/>
            <person name="Wadhwa N."/>
            <person name="Thiruvengadam R."/>
            <person name="Nair G.B."/>
            <person name="Bhatnagar S."/>
            <person name="Pore S."/>
        </authorList>
    </citation>
    <scope>NUCLEOTIDE SEQUENCE [LARGE SCALE GENOMIC DNA]</scope>
    <source>
        <strain evidence="9 19">Indica2</strain>
    </source>
</reference>
<reference evidence="8" key="11">
    <citation type="submission" date="2023-08" db="EMBL/GenBank/DDBJ databases">
        <title>Lactobacillus from the Female Urinary Tract.</title>
        <authorList>
            <person name="Stegman N."/>
            <person name="Jackson B."/>
            <person name="Steiling M."/>
            <person name="Sedano C."/>
            <person name="Wolfe A."/>
            <person name="Putonti C."/>
        </authorList>
    </citation>
    <scope>NUCLEOTIDE SEQUENCE</scope>
    <source>
        <strain evidence="8">UMB5661</strain>
    </source>
</reference>
<evidence type="ECO:0000256" key="1">
    <source>
        <dbReference type="SAM" id="Phobius"/>
    </source>
</evidence>
<dbReference type="Proteomes" id="UP000231914">
    <property type="component" value="Unassembled WGS sequence"/>
</dbReference>
<keyword evidence="1" id="KW-0812">Transmembrane</keyword>
<dbReference type="EMBL" id="PKIW01000045">
    <property type="protein sequence ID" value="PLT10771.1"/>
    <property type="molecule type" value="Genomic_DNA"/>
</dbReference>
<accession>A0A109DFD6</accession>
<protein>
    <submittedName>
        <fullName evidence="5">Uncharacterized protein</fullName>
    </submittedName>
</protein>
<reference evidence="2" key="8">
    <citation type="journal article" date="2021" name="PeerJ">
        <title>Extensive microbial diversity within the chicken gut microbiome revealed by metagenomics and culture.</title>
        <authorList>
            <person name="Gilroy R."/>
            <person name="Ravi A."/>
            <person name="Getino M."/>
            <person name="Pursley I."/>
            <person name="Horton D.L."/>
            <person name="Alikhan N.F."/>
            <person name="Baker D."/>
            <person name="Gharbi K."/>
            <person name="Hall N."/>
            <person name="Watson M."/>
            <person name="Adriaenssens E.M."/>
            <person name="Foster-Nyarko E."/>
            <person name="Jarju S."/>
            <person name="Secka A."/>
            <person name="Antonio M."/>
            <person name="Oren A."/>
            <person name="Chaudhuri R.R."/>
            <person name="La Ragione R."/>
            <person name="Hildebrand F."/>
            <person name="Pallen M.J."/>
        </authorList>
    </citation>
    <scope>NUCLEOTIDE SEQUENCE</scope>
    <source>
        <strain evidence="2">CHK194-22301</strain>
    </source>
</reference>
<evidence type="ECO:0000313" key="11">
    <source>
        <dbReference type="EMBL" id="PJZ15879.1"/>
    </source>
</evidence>
<gene>
    <name evidence="5" type="ORF">AEL95_02425</name>
    <name evidence="10" type="ORF">AYP82_08040</name>
    <name evidence="11" type="ORF">BHU41_00640</name>
    <name evidence="12" type="ORF">CYJ79_08620</name>
    <name evidence="3" type="ORF">F1C02_09675</name>
    <name evidence="4" type="ORF">F1C09_05420</name>
    <name evidence="9" type="ORF">GTK63_04840</name>
    <name evidence="6" type="ORF">HYQ56_1896</name>
    <name evidence="2" type="ORF">K8V23_02305</name>
    <name evidence="7" type="ORF">QP235_08795</name>
    <name evidence="8" type="ORF">RON39_01020</name>
</gene>
<evidence type="ECO:0000313" key="18">
    <source>
        <dbReference type="Proteomes" id="UP000324504"/>
    </source>
</evidence>
<dbReference type="Proteomes" id="UP000324504">
    <property type="component" value="Unassembled WGS sequence"/>
</dbReference>
<evidence type="ECO:0000313" key="17">
    <source>
        <dbReference type="Proteomes" id="UP000322051"/>
    </source>
</evidence>
<evidence type="ECO:0000313" key="10">
    <source>
        <dbReference type="EMBL" id="OXC23034.1"/>
    </source>
</evidence>
<evidence type="ECO:0000313" key="8">
    <source>
        <dbReference type="EMBL" id="MDT9608717.1"/>
    </source>
</evidence>
<dbReference type="EMBL" id="MKXG01000207">
    <property type="protein sequence ID" value="PJZ15879.1"/>
    <property type="molecule type" value="Genomic_DNA"/>
</dbReference>
<evidence type="ECO:0000313" key="3">
    <source>
        <dbReference type="EMBL" id="KAA8796534.1"/>
    </source>
</evidence>
<dbReference type="EMBL" id="JASOGN010000039">
    <property type="protein sequence ID" value="MDK6503263.1"/>
    <property type="molecule type" value="Genomic_DNA"/>
</dbReference>
<dbReference type="EMBL" id="JACCPP010000027">
    <property type="protein sequence ID" value="MBI1708906.1"/>
    <property type="molecule type" value="Genomic_DNA"/>
</dbReference>
<keyword evidence="1" id="KW-0472">Membrane</keyword>
<dbReference type="Proteomes" id="UP000067598">
    <property type="component" value="Unassembled WGS sequence"/>
</dbReference>
<dbReference type="EMBL" id="DYXB01000033">
    <property type="protein sequence ID" value="HJF09624.1"/>
    <property type="molecule type" value="Genomic_DNA"/>
</dbReference>
<dbReference type="GeneID" id="69824258"/>
<evidence type="ECO:0000313" key="19">
    <source>
        <dbReference type="Proteomes" id="UP000460132"/>
    </source>
</evidence>
<feature type="transmembrane region" description="Helical" evidence="1">
    <location>
        <begin position="145"/>
        <end position="165"/>
    </location>
</feature>
<evidence type="ECO:0000313" key="14">
    <source>
        <dbReference type="Proteomes" id="UP000198437"/>
    </source>
</evidence>
<evidence type="ECO:0000313" key="5">
    <source>
        <dbReference type="EMBL" id="KWU04450.1"/>
    </source>
</evidence>
<evidence type="ECO:0000313" key="9">
    <source>
        <dbReference type="EMBL" id="MYN53653.1"/>
    </source>
</evidence>
<evidence type="ECO:0000313" key="12">
    <source>
        <dbReference type="EMBL" id="PLT10771.1"/>
    </source>
</evidence>
<proteinExistence type="predicted"/>
<dbReference type="PATRIC" id="fig|47770.28.peg.2088"/>
<dbReference type="Proteomes" id="UP000460132">
    <property type="component" value="Unassembled WGS sequence"/>
</dbReference>
<name>A0A109DFD6_9LACO</name>
<dbReference type="EMBL" id="JAVTXN010000003">
    <property type="protein sequence ID" value="MDT9608717.1"/>
    <property type="molecule type" value="Genomic_DNA"/>
</dbReference>
<feature type="transmembrane region" description="Helical" evidence="1">
    <location>
        <begin position="47"/>
        <end position="68"/>
    </location>
</feature>
<dbReference type="EMBL" id="VUAV01000025">
    <property type="protein sequence ID" value="KAA8812630.1"/>
    <property type="molecule type" value="Genomic_DNA"/>
</dbReference>
<evidence type="ECO:0000313" key="13">
    <source>
        <dbReference type="Proteomes" id="UP000067598"/>
    </source>
</evidence>
<evidence type="ECO:0000313" key="16">
    <source>
        <dbReference type="Proteomes" id="UP000235119"/>
    </source>
</evidence>
<reference evidence="6" key="7">
    <citation type="submission" date="2020-07" db="EMBL/GenBank/DDBJ databases">
        <title>Comparative genomics analyses of Lactobacillus crispatus isolated from different ecological niches.</title>
        <authorList>
            <person name="Mancino W."/>
            <person name="Mancabelli L."/>
            <person name="Lugli G.A."/>
            <person name="Milani C."/>
            <person name="Viappiani A."/>
            <person name="Anzalone R."/>
            <person name="Longhi G."/>
            <person name="Ventura M."/>
            <person name="Turroni F."/>
        </authorList>
    </citation>
    <scope>NUCLEOTIDE SEQUENCE</scope>
    <source>
        <strain evidence="6">LB65</strain>
    </source>
</reference>
<dbReference type="RefSeq" id="WP_023487739.1">
    <property type="nucleotide sequence ID" value="NZ_AP025162.1"/>
</dbReference>
<dbReference type="EMBL" id="LJGP01000008">
    <property type="protein sequence ID" value="KWU04450.1"/>
    <property type="molecule type" value="Genomic_DNA"/>
</dbReference>
<evidence type="ECO:0000313" key="7">
    <source>
        <dbReference type="EMBL" id="MDK6503263.1"/>
    </source>
</evidence>
<comment type="caution">
    <text evidence="5">The sequence shown here is derived from an EMBL/GenBank/DDBJ whole genome shotgun (WGS) entry which is preliminary data.</text>
</comment>
<reference evidence="5 13" key="1">
    <citation type="journal article" date="2016" name="Microbiology (Mosc.)">
        <title>Comparison of Lactobacillus crispatus isolates from Lactobacillus-dominated vaginal microbiomes with isolates from microbiomes containing bacterial vaginosis-associated bacteria.</title>
        <authorList>
            <person name="Abdelmaksoud A.A."/>
            <person name="Koparde V.N."/>
            <person name="Sheth N.U."/>
            <person name="Serrano M.G."/>
            <person name="Glascock A.L."/>
            <person name="Fettweis J.M."/>
            <person name="Strauss Iii J.F."/>
            <person name="Buck G.A."/>
            <person name="Jefferson K.K."/>
        </authorList>
    </citation>
    <scope>NUCLEOTIDE SEQUENCE [LARGE SCALE GENOMIC DNA]</scope>
    <source>
        <strain evidence="5 13">VMC3</strain>
    </source>
</reference>
<dbReference type="Proteomes" id="UP001194414">
    <property type="component" value="Unassembled WGS sequence"/>
</dbReference>
<dbReference type="EMBL" id="WWFF01000006">
    <property type="protein sequence ID" value="MYN53653.1"/>
    <property type="molecule type" value="Genomic_DNA"/>
</dbReference>
<organism evidence="5 13">
    <name type="scientific">Lactobacillus crispatus</name>
    <dbReference type="NCBI Taxonomy" id="47770"/>
    <lineage>
        <taxon>Bacteria</taxon>
        <taxon>Bacillati</taxon>
        <taxon>Bacillota</taxon>
        <taxon>Bacilli</taxon>
        <taxon>Lactobacillales</taxon>
        <taxon>Lactobacillaceae</taxon>
        <taxon>Lactobacillus</taxon>
    </lineage>
</organism>
<evidence type="ECO:0000313" key="4">
    <source>
        <dbReference type="EMBL" id="KAA8812630.1"/>
    </source>
</evidence>
<dbReference type="EMBL" id="VUAO01000031">
    <property type="protein sequence ID" value="KAA8796534.1"/>
    <property type="molecule type" value="Genomic_DNA"/>
</dbReference>
<keyword evidence="1" id="KW-1133">Transmembrane helix</keyword>
<feature type="transmembrane region" description="Helical" evidence="1">
    <location>
        <begin position="105"/>
        <end position="125"/>
    </location>
</feature>
<dbReference type="Proteomes" id="UP000322051">
    <property type="component" value="Unassembled WGS sequence"/>
</dbReference>
<reference evidence="12 16" key="4">
    <citation type="submission" date="2017-12" db="EMBL/GenBank/DDBJ databases">
        <title>Phylogenetic diversity of female urinary microbiome.</title>
        <authorList>
            <person name="Thomas-White K."/>
            <person name="Wolfe A.J."/>
        </authorList>
    </citation>
    <scope>NUCLEOTIDE SEQUENCE [LARGE SCALE GENOMIC DNA]</scope>
    <source>
        <strain evidence="12 16">UMB0085</strain>
    </source>
</reference>
<evidence type="ECO:0000313" key="6">
    <source>
        <dbReference type="EMBL" id="MBI1708906.1"/>
    </source>
</evidence>
<dbReference type="EMBL" id="LYQW01000015">
    <property type="protein sequence ID" value="OXC23034.1"/>
    <property type="molecule type" value="Genomic_DNA"/>
</dbReference>
<dbReference type="AlphaFoldDB" id="A0A109DFD6"/>
<evidence type="ECO:0000313" key="2">
    <source>
        <dbReference type="EMBL" id="HJF09624.1"/>
    </source>
</evidence>
<dbReference type="Proteomes" id="UP001230300">
    <property type="component" value="Unassembled WGS sequence"/>
</dbReference>
<dbReference type="Proteomes" id="UP001253287">
    <property type="component" value="Unassembled WGS sequence"/>
</dbReference>
<reference evidence="7" key="10">
    <citation type="submission" date="2023-05" db="EMBL/GenBank/DDBJ databases">
        <title>Cataloging the Phylogenetic Diversity of Human Bladder Bacteria.</title>
        <authorList>
            <person name="Du J."/>
        </authorList>
    </citation>
    <scope>NUCLEOTIDE SEQUENCE</scope>
    <source>
        <strain evidence="7">UMB9226</strain>
    </source>
</reference>
<evidence type="ECO:0000313" key="15">
    <source>
        <dbReference type="Proteomes" id="UP000231914"/>
    </source>
</evidence>
<sequence>MQDPNSKTFQTIFKNKQRLHFFLYAELIYVVILLLTVIYAFPIFMRLIVIQFAVIAIMLIGSGLLNWYDKKTGRAVVAKKDHEFFLKTFIDETPTQKVKSVFRTISFITILAAFVMVFFGCAQIFTDLSVKVKPSDLAIIENLLLLVDSFYVLTMFGIMCGLLFGKKRMERNSSLAAGFLSLVLIAFHPESWLLFTIGLLASVSGYTLYRLNQL</sequence>
<dbReference type="Proteomes" id="UP000198437">
    <property type="component" value="Unassembled WGS sequence"/>
</dbReference>
<reference evidence="10 14" key="2">
    <citation type="submission" date="2016-05" db="EMBL/GenBank/DDBJ databases">
        <authorList>
            <person name="Johnson T.J."/>
            <person name="Youmans B.P."/>
            <person name="Case K.A."/>
        </authorList>
    </citation>
    <scope>NUCLEOTIDE SEQUENCE [LARGE SCALE GENOMIC DNA]</scope>
    <source>
        <strain evidence="10 14">UMNLC6</strain>
    </source>
</reference>
<dbReference type="Proteomes" id="UP000784793">
    <property type="component" value="Unassembled WGS sequence"/>
</dbReference>
<dbReference type="Proteomes" id="UP000235119">
    <property type="component" value="Unassembled WGS sequence"/>
</dbReference>
<reference evidence="17 18" key="5">
    <citation type="submission" date="2019-09" db="EMBL/GenBank/DDBJ databases">
        <title>Comparative analysis of L. crispatus genomes revealed niche specific adaptation to different host and body sites.</title>
        <authorList>
            <person name="Pan M."/>
            <person name="Hidalgo-Cantabrana C."/>
            <person name="Barrangou R."/>
        </authorList>
    </citation>
    <scope>NUCLEOTIDE SEQUENCE [LARGE SCALE GENOMIC DNA]</scope>
    <source>
        <strain evidence="4 18">NCK2488</strain>
        <strain evidence="3 17">NCK973</strain>
    </source>
</reference>
<reference evidence="2" key="9">
    <citation type="submission" date="2021-09" db="EMBL/GenBank/DDBJ databases">
        <authorList>
            <person name="Gilroy R."/>
        </authorList>
    </citation>
    <scope>NUCLEOTIDE SEQUENCE</scope>
    <source>
        <strain evidence="2">CHK194-22301</strain>
    </source>
</reference>
<reference evidence="11 15" key="3">
    <citation type="submission" date="2016-10" db="EMBL/GenBank/DDBJ databases">
        <title>WGS of isloates from the oral cavity of healthy individuals.</title>
        <authorList>
            <person name="Sharma S."/>
            <person name="Pal V.K."/>
            <person name="Patil P.B."/>
            <person name="Korpole S."/>
            <person name="Grover V."/>
        </authorList>
    </citation>
    <scope>NUCLEOTIDE SEQUENCE [LARGE SCALE GENOMIC DNA]</scope>
    <source>
        <strain evidence="11 15">DISK12</strain>
    </source>
</reference>